<dbReference type="AlphaFoldDB" id="A0AAW1IUF1"/>
<reference evidence="1 2" key="1">
    <citation type="journal article" date="2024" name="BMC Genomics">
        <title>De novo assembly and annotation of Popillia japonica's genome with initial clues to its potential as an invasive pest.</title>
        <authorList>
            <person name="Cucini C."/>
            <person name="Boschi S."/>
            <person name="Funari R."/>
            <person name="Cardaioli E."/>
            <person name="Iannotti N."/>
            <person name="Marturano G."/>
            <person name="Paoli F."/>
            <person name="Bruttini M."/>
            <person name="Carapelli A."/>
            <person name="Frati F."/>
            <person name="Nardi F."/>
        </authorList>
    </citation>
    <scope>NUCLEOTIDE SEQUENCE [LARGE SCALE GENOMIC DNA]</scope>
    <source>
        <strain evidence="1">DMR45628</strain>
    </source>
</reference>
<dbReference type="Proteomes" id="UP001458880">
    <property type="component" value="Unassembled WGS sequence"/>
</dbReference>
<evidence type="ECO:0000313" key="1">
    <source>
        <dbReference type="EMBL" id="KAK9693773.1"/>
    </source>
</evidence>
<organism evidence="1 2">
    <name type="scientific">Popillia japonica</name>
    <name type="common">Japanese beetle</name>
    <dbReference type="NCBI Taxonomy" id="7064"/>
    <lineage>
        <taxon>Eukaryota</taxon>
        <taxon>Metazoa</taxon>
        <taxon>Ecdysozoa</taxon>
        <taxon>Arthropoda</taxon>
        <taxon>Hexapoda</taxon>
        <taxon>Insecta</taxon>
        <taxon>Pterygota</taxon>
        <taxon>Neoptera</taxon>
        <taxon>Endopterygota</taxon>
        <taxon>Coleoptera</taxon>
        <taxon>Polyphaga</taxon>
        <taxon>Scarabaeiformia</taxon>
        <taxon>Scarabaeidae</taxon>
        <taxon>Rutelinae</taxon>
        <taxon>Popillia</taxon>
    </lineage>
</organism>
<keyword evidence="2" id="KW-1185">Reference proteome</keyword>
<accession>A0AAW1IUF1</accession>
<dbReference type="EMBL" id="JASPKY010000531">
    <property type="protein sequence ID" value="KAK9693773.1"/>
    <property type="molecule type" value="Genomic_DNA"/>
</dbReference>
<proteinExistence type="predicted"/>
<protein>
    <submittedName>
        <fullName evidence="1">Uncharacterized protein</fullName>
    </submittedName>
</protein>
<comment type="caution">
    <text evidence="1">The sequence shown here is derived from an EMBL/GenBank/DDBJ whole genome shotgun (WGS) entry which is preliminary data.</text>
</comment>
<gene>
    <name evidence="1" type="ORF">QE152_g33970</name>
</gene>
<evidence type="ECO:0000313" key="2">
    <source>
        <dbReference type="Proteomes" id="UP001458880"/>
    </source>
</evidence>
<name>A0AAW1IUF1_POPJA</name>
<sequence length="137" mass="15799">MFLRDLHMCPSPTKMLYDGDDYFPLAQLPQLLQKDQVWNEILARNLSHLEEIELNNSTGVDKIEESNEDVRNGLGELNDDASDSSDDVVMVDIPIIALSTANYENVRKLKQFENYNYAENKVVLIRAPSLYERNYTK</sequence>